<reference evidence="1 2" key="1">
    <citation type="submission" date="2021-06" db="EMBL/GenBank/DDBJ databases">
        <authorList>
            <person name="Jeong J.W."/>
        </authorList>
    </citation>
    <scope>NUCLEOTIDE SEQUENCE [LARGE SCALE GENOMIC DNA]</scope>
    <source>
        <strain evidence="1 2">MMS21-TAE1-1</strain>
    </source>
</reference>
<evidence type="ECO:0000313" key="1">
    <source>
        <dbReference type="EMBL" id="MBU8867738.1"/>
    </source>
</evidence>
<comment type="caution">
    <text evidence="1">The sequence shown here is derived from an EMBL/GenBank/DDBJ whole genome shotgun (WGS) entry which is preliminary data.</text>
</comment>
<evidence type="ECO:0000313" key="2">
    <source>
        <dbReference type="Proteomes" id="UP000824166"/>
    </source>
</evidence>
<protein>
    <submittedName>
        <fullName evidence="1">Uncharacterized protein</fullName>
    </submittedName>
</protein>
<name>A0ABS6I7N9_9MICC</name>
<accession>A0ABS6I7N9</accession>
<organism evidence="1 2">
    <name type="scientific">Paenarthrobacter aromaticivorans</name>
    <dbReference type="NCBI Taxonomy" id="2849150"/>
    <lineage>
        <taxon>Bacteria</taxon>
        <taxon>Bacillati</taxon>
        <taxon>Actinomycetota</taxon>
        <taxon>Actinomycetes</taxon>
        <taxon>Micrococcales</taxon>
        <taxon>Micrococcaceae</taxon>
        <taxon>Paenarthrobacter</taxon>
    </lineage>
</organism>
<dbReference type="Proteomes" id="UP000824166">
    <property type="component" value="Unassembled WGS sequence"/>
</dbReference>
<sequence length="69" mass="7637">MMTVHTTIDIHVTDPSALDEQLESAHQSLQALAQHTRTNGILVTRHAPGRYTAQLSDQVPYGTTQQQIL</sequence>
<gene>
    <name evidence="1" type="ORF">KSW38_15730</name>
</gene>
<dbReference type="EMBL" id="JAHOPC010000010">
    <property type="protein sequence ID" value="MBU8867738.1"/>
    <property type="molecule type" value="Genomic_DNA"/>
</dbReference>
<keyword evidence="2" id="KW-1185">Reference proteome</keyword>
<dbReference type="RefSeq" id="WP_216925863.1">
    <property type="nucleotide sequence ID" value="NZ_JAHOPC010000010.1"/>
</dbReference>
<proteinExistence type="predicted"/>